<evidence type="ECO:0000313" key="2">
    <source>
        <dbReference type="EMBL" id="MFC3229494.1"/>
    </source>
</evidence>
<dbReference type="Proteomes" id="UP001595528">
    <property type="component" value="Unassembled WGS sequence"/>
</dbReference>
<dbReference type="PANTHER" id="PTHR38595:SF1">
    <property type="entry name" value="TYPE VI SECRETION SYSTEM COMPONENT TSSE1"/>
    <property type="match status" value="1"/>
</dbReference>
<name>A0ABV7L4Z7_9PROT</name>
<keyword evidence="3" id="KW-1185">Reference proteome</keyword>
<dbReference type="Gene3D" id="3.10.450.40">
    <property type="match status" value="1"/>
</dbReference>
<dbReference type="InterPro" id="IPR053176">
    <property type="entry name" value="T6SS_TssE1-like"/>
</dbReference>
<organism evidence="2 3">
    <name type="scientific">Marinibaculum pumilum</name>
    <dbReference type="NCBI Taxonomy" id="1766165"/>
    <lineage>
        <taxon>Bacteria</taxon>
        <taxon>Pseudomonadati</taxon>
        <taxon>Pseudomonadota</taxon>
        <taxon>Alphaproteobacteria</taxon>
        <taxon>Rhodospirillales</taxon>
        <taxon>Rhodospirillaceae</taxon>
        <taxon>Marinibaculum</taxon>
    </lineage>
</organism>
<dbReference type="Pfam" id="PF04965">
    <property type="entry name" value="GPW_gp25"/>
    <property type="match status" value="1"/>
</dbReference>
<dbReference type="SUPFAM" id="SSF160719">
    <property type="entry name" value="gpW/gp25-like"/>
    <property type="match status" value="1"/>
</dbReference>
<dbReference type="InterPro" id="IPR017737">
    <property type="entry name" value="TssE1-like"/>
</dbReference>
<accession>A0ABV7L4Z7</accession>
<dbReference type="EMBL" id="JBHRTR010000032">
    <property type="protein sequence ID" value="MFC3229494.1"/>
    <property type="molecule type" value="Genomic_DNA"/>
</dbReference>
<evidence type="ECO:0000259" key="1">
    <source>
        <dbReference type="Pfam" id="PF04965"/>
    </source>
</evidence>
<sequence>MARTTYTPGAPVLLFDRLVDDDPKRPSEPQPYRFYDLDGLTDSIAREAQRILNCRRPISRDRQDLQALGLDGTILTFGLSDHVLDSPGSIDDQKSVSRDIAAALKAYEPRLQNVHVETVPKDRSKSGLQVFISGTIVAGKVREQFSFPVTVGGQDGIS</sequence>
<proteinExistence type="predicted"/>
<reference evidence="3" key="1">
    <citation type="journal article" date="2019" name="Int. J. Syst. Evol. Microbiol.">
        <title>The Global Catalogue of Microorganisms (GCM) 10K type strain sequencing project: providing services to taxonomists for standard genome sequencing and annotation.</title>
        <authorList>
            <consortium name="The Broad Institute Genomics Platform"/>
            <consortium name="The Broad Institute Genome Sequencing Center for Infectious Disease"/>
            <person name="Wu L."/>
            <person name="Ma J."/>
        </authorList>
    </citation>
    <scope>NUCLEOTIDE SEQUENCE [LARGE SCALE GENOMIC DNA]</scope>
    <source>
        <strain evidence="3">KCTC 42964</strain>
    </source>
</reference>
<dbReference type="InterPro" id="IPR007048">
    <property type="entry name" value="IraD/Gp25-like"/>
</dbReference>
<protein>
    <submittedName>
        <fullName evidence="2">Type VI secretion system baseplate subunit TssE</fullName>
    </submittedName>
</protein>
<gene>
    <name evidence="2" type="primary">tssE</name>
    <name evidence="2" type="ORF">ACFOGJ_19760</name>
</gene>
<comment type="caution">
    <text evidence="2">The sequence shown here is derived from an EMBL/GenBank/DDBJ whole genome shotgun (WGS) entry which is preliminary data.</text>
</comment>
<dbReference type="RefSeq" id="WP_379903759.1">
    <property type="nucleotide sequence ID" value="NZ_JBHRTR010000032.1"/>
</dbReference>
<dbReference type="NCBIfam" id="TIGR03357">
    <property type="entry name" value="VI_zyme"/>
    <property type="match status" value="1"/>
</dbReference>
<dbReference type="PANTHER" id="PTHR38595">
    <property type="entry name" value="CYTOPLASMIC PROTEIN-RELATED"/>
    <property type="match status" value="1"/>
</dbReference>
<feature type="domain" description="IraD/Gp25-like" evidence="1">
    <location>
        <begin position="40"/>
        <end position="138"/>
    </location>
</feature>
<evidence type="ECO:0000313" key="3">
    <source>
        <dbReference type="Proteomes" id="UP001595528"/>
    </source>
</evidence>